<dbReference type="Gene3D" id="1.25.10.10">
    <property type="entry name" value="Leucine-rich Repeat Variant"/>
    <property type="match status" value="1"/>
</dbReference>
<organism evidence="1 2">
    <name type="scientific">Streblomastix strix</name>
    <dbReference type="NCBI Taxonomy" id="222440"/>
    <lineage>
        <taxon>Eukaryota</taxon>
        <taxon>Metamonada</taxon>
        <taxon>Preaxostyla</taxon>
        <taxon>Oxymonadida</taxon>
        <taxon>Streblomastigidae</taxon>
        <taxon>Streblomastix</taxon>
    </lineage>
</organism>
<evidence type="ECO:0000313" key="1">
    <source>
        <dbReference type="EMBL" id="KAA6393962.1"/>
    </source>
</evidence>
<gene>
    <name evidence="1" type="ORF">EZS28_010515</name>
</gene>
<accession>A0A5J4WHB6</accession>
<proteinExistence type="predicted"/>
<dbReference type="Proteomes" id="UP000324800">
    <property type="component" value="Unassembled WGS sequence"/>
</dbReference>
<dbReference type="InterPro" id="IPR016024">
    <property type="entry name" value="ARM-type_fold"/>
</dbReference>
<dbReference type="InterPro" id="IPR011989">
    <property type="entry name" value="ARM-like"/>
</dbReference>
<comment type="caution">
    <text evidence="1">The sequence shown here is derived from an EMBL/GenBank/DDBJ whole genome shotgun (WGS) entry which is preliminary data.</text>
</comment>
<protein>
    <submittedName>
        <fullName evidence="1">Uncharacterized protein</fullName>
    </submittedName>
</protein>
<dbReference type="SUPFAM" id="SSF48371">
    <property type="entry name" value="ARM repeat"/>
    <property type="match status" value="1"/>
</dbReference>
<sequence>MAGRTMLKEFSEMLRFSREFQDKEHARNIQTEVCEAFCVIMSDNPEGIDLAINKSDSDIVGELMKLVHDDIPLEEIETIHVSALKSLCAFGKPEHRHQLYERGIQESIIQNMKSDKPNVTLFTAATLYKLISGEWYLNGFKCLHPFFDTFEEQGINKILFEDGLKRGNCQKTIDLSAECLSLLYQQRELPIEMKEVVINQLTKGLQNPDKADIKCSSRGLLSLAQSENETSNAVQRSCTSSLYCEVDVDQSSNVFSSSAASEQRV</sequence>
<dbReference type="EMBL" id="SNRW01002086">
    <property type="protein sequence ID" value="KAA6393962.1"/>
    <property type="molecule type" value="Genomic_DNA"/>
</dbReference>
<reference evidence="1 2" key="1">
    <citation type="submission" date="2019-03" db="EMBL/GenBank/DDBJ databases">
        <title>Single cell metagenomics reveals metabolic interactions within the superorganism composed of flagellate Streblomastix strix and complex community of Bacteroidetes bacteria on its surface.</title>
        <authorList>
            <person name="Treitli S.C."/>
            <person name="Kolisko M."/>
            <person name="Husnik F."/>
            <person name="Keeling P."/>
            <person name="Hampl V."/>
        </authorList>
    </citation>
    <scope>NUCLEOTIDE SEQUENCE [LARGE SCALE GENOMIC DNA]</scope>
    <source>
        <strain evidence="1">ST1C</strain>
    </source>
</reference>
<name>A0A5J4WHB6_9EUKA</name>
<evidence type="ECO:0000313" key="2">
    <source>
        <dbReference type="Proteomes" id="UP000324800"/>
    </source>
</evidence>
<dbReference type="AlphaFoldDB" id="A0A5J4WHB6"/>